<keyword evidence="8" id="KW-0520">NAD</keyword>
<dbReference type="GO" id="GO:0005743">
    <property type="term" value="C:mitochondrial inner membrane"/>
    <property type="evidence" value="ECO:0007669"/>
    <property type="project" value="UniProtKB-SubCell"/>
</dbReference>
<feature type="transmembrane region" description="Helical" evidence="10">
    <location>
        <begin position="278"/>
        <end position="298"/>
    </location>
</feature>
<feature type="transmembrane region" description="Helical" evidence="10">
    <location>
        <begin position="174"/>
        <end position="192"/>
    </location>
</feature>
<evidence type="ECO:0000256" key="8">
    <source>
        <dbReference type="RuleBase" id="RU000471"/>
    </source>
</evidence>
<accession>J7FD47</accession>
<evidence type="ECO:0000256" key="6">
    <source>
        <dbReference type="ARBA" id="ARBA00022989"/>
    </source>
</evidence>
<comment type="subcellular location">
    <subcellularLocation>
        <location evidence="1">Membrane</location>
        <topology evidence="1">Multi-pass membrane protein</topology>
    </subcellularLocation>
    <subcellularLocation>
        <location evidence="8">Mitochondrion inner membrane</location>
        <topology evidence="8">Multi-pass membrane protein</topology>
    </subcellularLocation>
</comment>
<evidence type="ECO:0000256" key="1">
    <source>
        <dbReference type="ARBA" id="ARBA00004141"/>
    </source>
</evidence>
<comment type="catalytic activity">
    <reaction evidence="9">
        <text>a ubiquinone + NADH + 5 H(+)(in) = a ubiquinol + NAD(+) + 4 H(+)(out)</text>
        <dbReference type="Rhea" id="RHEA:29091"/>
        <dbReference type="Rhea" id="RHEA-COMP:9565"/>
        <dbReference type="Rhea" id="RHEA-COMP:9566"/>
        <dbReference type="ChEBI" id="CHEBI:15378"/>
        <dbReference type="ChEBI" id="CHEBI:16389"/>
        <dbReference type="ChEBI" id="CHEBI:17976"/>
        <dbReference type="ChEBI" id="CHEBI:57540"/>
        <dbReference type="ChEBI" id="CHEBI:57945"/>
        <dbReference type="EC" id="7.1.1.2"/>
    </reaction>
</comment>
<evidence type="ECO:0000256" key="7">
    <source>
        <dbReference type="ARBA" id="ARBA00023136"/>
    </source>
</evidence>
<feature type="transmembrane region" description="Helical" evidence="10">
    <location>
        <begin position="102"/>
        <end position="125"/>
    </location>
</feature>
<dbReference type="GO" id="GO:0009060">
    <property type="term" value="P:aerobic respiration"/>
    <property type="evidence" value="ECO:0007669"/>
    <property type="project" value="TreeGrafter"/>
</dbReference>
<dbReference type="PANTHER" id="PTHR11432:SF3">
    <property type="entry name" value="NADH-UBIQUINONE OXIDOREDUCTASE CHAIN 1"/>
    <property type="match status" value="1"/>
</dbReference>
<evidence type="ECO:0000256" key="9">
    <source>
        <dbReference type="RuleBase" id="RU000473"/>
    </source>
</evidence>
<keyword evidence="6 10" id="KW-1133">Transmembrane helix</keyword>
<feature type="transmembrane region" description="Helical" evidence="10">
    <location>
        <begin position="221"/>
        <end position="242"/>
    </location>
</feature>
<keyword evidence="7 10" id="KW-0472">Membrane</keyword>
<geneLocation type="mitochondrion" evidence="11"/>
<dbReference type="GO" id="GO:0003954">
    <property type="term" value="F:NADH dehydrogenase activity"/>
    <property type="evidence" value="ECO:0007669"/>
    <property type="project" value="TreeGrafter"/>
</dbReference>
<feature type="transmembrane region" description="Helical" evidence="10">
    <location>
        <begin position="6"/>
        <end position="25"/>
    </location>
</feature>
<keyword evidence="4" id="KW-0813">Transport</keyword>
<protein>
    <recommendedName>
        <fullName evidence="3 9">NADH-ubiquinone oxidoreductase chain 1</fullName>
        <ecNumber evidence="9">7.1.1.2</ecNumber>
    </recommendedName>
</protein>
<evidence type="ECO:0000256" key="4">
    <source>
        <dbReference type="ARBA" id="ARBA00022448"/>
    </source>
</evidence>
<dbReference type="AlphaFoldDB" id="J7FD47"/>
<dbReference type="PANTHER" id="PTHR11432">
    <property type="entry name" value="NADH DEHYDROGENASE SUBUNIT 1"/>
    <property type="match status" value="1"/>
</dbReference>
<dbReference type="InterPro" id="IPR001694">
    <property type="entry name" value="NADH_UbQ_OxRdtase_su1/FPO"/>
</dbReference>
<dbReference type="EMBL" id="JQ996231">
    <property type="protein sequence ID" value="AFK81034.1"/>
    <property type="molecule type" value="Genomic_DNA"/>
</dbReference>
<reference evidence="11" key="1">
    <citation type="journal article" date="2012" name="Infect. Genet. Evol.">
        <title>Characterization of the complete mitochondrial genomes of two whipworms Trichuris ovis and Trichuris discolor (Nematoda: Trichuridae).</title>
        <authorList>
            <person name="Liu G.H."/>
            <person name="Wang Y."/>
            <person name="Xu M.J."/>
            <person name="Zhou D.H."/>
            <person name="Ye Y.G."/>
            <person name="Li J.Y."/>
            <person name="Song H.Q."/>
            <person name="Lin R.Q."/>
            <person name="Zhu X.Q."/>
        </authorList>
    </citation>
    <scope>NUCLEOTIDE SEQUENCE</scope>
</reference>
<sequence length="299" mass="34184">MFLWFVQITIIILFVLIAVAFITLLERAYMGVSQRRRGPNKISLWGLFQPVLDGTKLMLKSVIKPYQLNFLLFSFIPSINLTLLIIFWSAMPYYFSWINFPLNGMFVIVLLGMMGFNIMITGWAANNKYALFGSLRSMTQSISYEIALSLVILSILCLKNSLHLHLLWEGFNPLNMAFSLILFAPVIIMILAECGRTPFDLLEAESELVSGYNVEYSSVEFAFLFMSEYGMIITLSIIFSIIISPLVASLIAFSSISTILFARYTYPRVRYDFLMSLMWKSLLPATILIWFSIFNISVT</sequence>
<organism evidence="11">
    <name type="scientific">Trichuris discolor</name>
    <dbReference type="NCBI Taxonomy" id="483153"/>
    <lineage>
        <taxon>Eukaryota</taxon>
        <taxon>Metazoa</taxon>
        <taxon>Ecdysozoa</taxon>
        <taxon>Nematoda</taxon>
        <taxon>Enoplea</taxon>
        <taxon>Dorylaimia</taxon>
        <taxon>Trichinellida</taxon>
        <taxon>Trichuridae</taxon>
        <taxon>Trichuris</taxon>
    </lineage>
</organism>
<feature type="transmembrane region" description="Helical" evidence="10">
    <location>
        <begin position="68"/>
        <end position="90"/>
    </location>
</feature>
<evidence type="ECO:0000256" key="3">
    <source>
        <dbReference type="ARBA" id="ARBA00021009"/>
    </source>
</evidence>
<dbReference type="Pfam" id="PF00146">
    <property type="entry name" value="NADHdh"/>
    <property type="match status" value="1"/>
</dbReference>
<name>J7FD47_9BILA</name>
<dbReference type="EC" id="7.1.1.2" evidence="9"/>
<evidence type="ECO:0000256" key="10">
    <source>
        <dbReference type="SAM" id="Phobius"/>
    </source>
</evidence>
<evidence type="ECO:0000313" key="11">
    <source>
        <dbReference type="EMBL" id="AFK81034.1"/>
    </source>
</evidence>
<comment type="similarity">
    <text evidence="2 8">Belongs to the complex I subunit 1 family.</text>
</comment>
<keyword evidence="5 8" id="KW-0812">Transmembrane</keyword>
<keyword evidence="9 11" id="KW-0496">Mitochondrion</keyword>
<proteinExistence type="inferred from homology"/>
<dbReference type="GO" id="GO:0008137">
    <property type="term" value="F:NADH dehydrogenase (ubiquinone) activity"/>
    <property type="evidence" value="ECO:0007669"/>
    <property type="project" value="UniProtKB-EC"/>
</dbReference>
<evidence type="ECO:0000256" key="5">
    <source>
        <dbReference type="ARBA" id="ARBA00022692"/>
    </source>
</evidence>
<evidence type="ECO:0000256" key="2">
    <source>
        <dbReference type="ARBA" id="ARBA00010535"/>
    </source>
</evidence>
<gene>
    <name evidence="11" type="primary">nad1</name>
</gene>
<keyword evidence="9" id="KW-0830">Ubiquinone</keyword>